<dbReference type="AlphaFoldDB" id="A0AAV4MRJ2"/>
<reference evidence="2 3" key="1">
    <citation type="submission" date="2021-06" db="EMBL/GenBank/DDBJ databases">
        <title>Caerostris extrusa draft genome.</title>
        <authorList>
            <person name="Kono N."/>
            <person name="Arakawa K."/>
        </authorList>
    </citation>
    <scope>NUCLEOTIDE SEQUENCE [LARGE SCALE GENOMIC DNA]</scope>
</reference>
<evidence type="ECO:0000313" key="3">
    <source>
        <dbReference type="Proteomes" id="UP001054945"/>
    </source>
</evidence>
<dbReference type="Proteomes" id="UP001054945">
    <property type="component" value="Unassembled WGS sequence"/>
</dbReference>
<name>A0AAV4MRJ2_CAEEX</name>
<protein>
    <submittedName>
        <fullName evidence="2">Uncharacterized protein</fullName>
    </submittedName>
</protein>
<comment type="caution">
    <text evidence="2">The sequence shown here is derived from an EMBL/GenBank/DDBJ whole genome shotgun (WGS) entry which is preliminary data.</text>
</comment>
<dbReference type="EMBL" id="BPLR01020023">
    <property type="protein sequence ID" value="GIX74082.1"/>
    <property type="molecule type" value="Genomic_DNA"/>
</dbReference>
<gene>
    <name evidence="2" type="ORF">CEXT_436121</name>
</gene>
<proteinExistence type="predicted"/>
<feature type="region of interest" description="Disordered" evidence="1">
    <location>
        <begin position="83"/>
        <end position="108"/>
    </location>
</feature>
<organism evidence="2 3">
    <name type="scientific">Caerostris extrusa</name>
    <name type="common">Bark spider</name>
    <name type="synonym">Caerostris bankana</name>
    <dbReference type="NCBI Taxonomy" id="172846"/>
    <lineage>
        <taxon>Eukaryota</taxon>
        <taxon>Metazoa</taxon>
        <taxon>Ecdysozoa</taxon>
        <taxon>Arthropoda</taxon>
        <taxon>Chelicerata</taxon>
        <taxon>Arachnida</taxon>
        <taxon>Araneae</taxon>
        <taxon>Araneomorphae</taxon>
        <taxon>Entelegynae</taxon>
        <taxon>Araneoidea</taxon>
        <taxon>Araneidae</taxon>
        <taxon>Caerostris</taxon>
    </lineage>
</organism>
<evidence type="ECO:0000256" key="1">
    <source>
        <dbReference type="SAM" id="MobiDB-lite"/>
    </source>
</evidence>
<accession>A0AAV4MRJ2</accession>
<feature type="compositionally biased region" description="Polar residues" evidence="1">
    <location>
        <begin position="83"/>
        <end position="94"/>
    </location>
</feature>
<evidence type="ECO:0000313" key="2">
    <source>
        <dbReference type="EMBL" id="GIX74082.1"/>
    </source>
</evidence>
<keyword evidence="3" id="KW-1185">Reference proteome</keyword>
<sequence>MNTQLINYSRDTTTTNMKLEEYPKHEFLMHLSTVNRKEPHSPSIYILTTRLRHHTSKEASPNEPGIKSVAALQRVVAINFPTCSKASPGASQLQARPPFATRQRERER</sequence>